<reference evidence="1" key="1">
    <citation type="journal article" date="2023" name="Plant J.">
        <title>The genome of the king protea, Protea cynaroides.</title>
        <authorList>
            <person name="Chang J."/>
            <person name="Duong T.A."/>
            <person name="Schoeman C."/>
            <person name="Ma X."/>
            <person name="Roodt D."/>
            <person name="Barker N."/>
            <person name="Li Z."/>
            <person name="Van de Peer Y."/>
            <person name="Mizrachi E."/>
        </authorList>
    </citation>
    <scope>NUCLEOTIDE SEQUENCE</scope>
    <source>
        <tissue evidence="1">Young leaves</tissue>
    </source>
</reference>
<accession>A0A9Q0QN94</accession>
<gene>
    <name evidence="1" type="ORF">NE237_017696</name>
</gene>
<dbReference type="Proteomes" id="UP001141806">
    <property type="component" value="Unassembled WGS sequence"/>
</dbReference>
<protein>
    <submittedName>
        <fullName evidence="1">Uncharacterized protein</fullName>
    </submittedName>
</protein>
<evidence type="ECO:0000313" key="1">
    <source>
        <dbReference type="EMBL" id="KAJ4965847.1"/>
    </source>
</evidence>
<sequence>MTLTIFVQADAHTSRELVQKLTSAGDDLQEKLPVTFPARFSTRASLSGNSWGRDAAPRCYVDYFNISSVWGTPSRTPVAVKVIVVPRGIISSCLNLAIGRCQIERCCKWIGVDIILGPSCYVSLWDGVSGWMLSEHLSVVIVEDEESASSRYPQEIFFQSCNPSFFQPCEFGCKPALFYKRKKASKQELLEIIRATGIKSCFHGNSHERDSEPGLLLGLFSLPHLKRMELVDRLATILPWSQRVVCDGKNVEEETMVNDDRCCRGWGR</sequence>
<keyword evidence="2" id="KW-1185">Reference proteome</keyword>
<proteinExistence type="predicted"/>
<dbReference type="EMBL" id="JAMYWD010000007">
    <property type="protein sequence ID" value="KAJ4965847.1"/>
    <property type="molecule type" value="Genomic_DNA"/>
</dbReference>
<organism evidence="1 2">
    <name type="scientific">Protea cynaroides</name>
    <dbReference type="NCBI Taxonomy" id="273540"/>
    <lineage>
        <taxon>Eukaryota</taxon>
        <taxon>Viridiplantae</taxon>
        <taxon>Streptophyta</taxon>
        <taxon>Embryophyta</taxon>
        <taxon>Tracheophyta</taxon>
        <taxon>Spermatophyta</taxon>
        <taxon>Magnoliopsida</taxon>
        <taxon>Proteales</taxon>
        <taxon>Proteaceae</taxon>
        <taxon>Protea</taxon>
    </lineage>
</organism>
<comment type="caution">
    <text evidence="1">The sequence shown here is derived from an EMBL/GenBank/DDBJ whole genome shotgun (WGS) entry which is preliminary data.</text>
</comment>
<evidence type="ECO:0000313" key="2">
    <source>
        <dbReference type="Proteomes" id="UP001141806"/>
    </source>
</evidence>
<name>A0A9Q0QN94_9MAGN</name>
<dbReference type="AlphaFoldDB" id="A0A9Q0QN94"/>